<evidence type="ECO:0000256" key="5">
    <source>
        <dbReference type="ARBA" id="ARBA00023242"/>
    </source>
</evidence>
<dbReference type="Proteomes" id="UP000184330">
    <property type="component" value="Unassembled WGS sequence"/>
</dbReference>
<sequence length="752" mass="83938">MAALTAQNVELSVEAGIPRDRAQRACSNCAAQKLKCSGDQDGCQRCAQNELVCQYPETKRAPRQRAVNSRQVASPHSQRRRQHPVAGNDQSIPSQAHPQDQDSGSTTESQKGISTTPPQIRPPQTSGLSHGLRCTKDIIRRHADAYFEYVYPITTHGFLHQGTFFEKLDDDRAPVIIQKVIAVCASQFVASATQSARQITQWAQDVDAYIMNNLGSFSILNLEILVLWANHHHSSGNLGNTWMLLGLAARLAYCLQINVDSTIGSPSEIECRRRMMWSIRILDRLLAGTVEEFSLCSRFLDTLKLPCDEHLYLAEILLETDTLEGFNRSTQIPNIGGFAGLVGLIDIWSEILLFMKGVSQDSKVGNIIQQVSALRQKLSNFEQRLPSNLRFVNRNLYLHANSAQKMTFIMLQSWWLECHCDLYRFSLPGFRESVDLTSENAYFVGQCQQQALQSGLAQSNFWRSVVNMGHKLISDPTIVVLVHSNTRTLLACQKLRDQDGWLTNSTPGGTNDISTLLASNVSLLDELAKRMPRVTIAQREIQNLIHKNGFQGSSEAVLNAGLPLKRRHSRQDLLDAKRQQQERENRSQVSQGMAEQIESTQSLTDLNTMIPLFSVTETRLQESSIPGDDHTFNTAPENRFNGASALYVCTPTNLERSGLDPVELPDHNRQVKTRPTETGQRFGWQNTEFSLSHHLYGGEALADEQFLGLYEGDIFGGSLGCSVPFETATQDDMLTAANFAVDKGQQNSHGFF</sequence>
<feature type="compositionally biased region" description="Polar residues" evidence="6">
    <location>
        <begin position="587"/>
        <end position="601"/>
    </location>
</feature>
<keyword evidence="4" id="KW-0804">Transcription</keyword>
<dbReference type="SUPFAM" id="SSF57701">
    <property type="entry name" value="Zn2/Cys6 DNA-binding domain"/>
    <property type="match status" value="1"/>
</dbReference>
<evidence type="ECO:0000256" key="2">
    <source>
        <dbReference type="ARBA" id="ARBA00022723"/>
    </source>
</evidence>
<evidence type="ECO:0000256" key="4">
    <source>
        <dbReference type="ARBA" id="ARBA00023163"/>
    </source>
</evidence>
<dbReference type="PANTHER" id="PTHR47338">
    <property type="entry name" value="ZN(II)2CYS6 TRANSCRIPTION FACTOR (EUROFUNG)-RELATED"/>
    <property type="match status" value="1"/>
</dbReference>
<evidence type="ECO:0000313" key="9">
    <source>
        <dbReference type="Proteomes" id="UP000184330"/>
    </source>
</evidence>
<dbReference type="SMART" id="SM00906">
    <property type="entry name" value="Fungal_trans"/>
    <property type="match status" value="1"/>
</dbReference>
<evidence type="ECO:0000256" key="1">
    <source>
        <dbReference type="ARBA" id="ARBA00004123"/>
    </source>
</evidence>
<dbReference type="EMBL" id="FJOG01000004">
    <property type="protein sequence ID" value="CZR53658.1"/>
    <property type="molecule type" value="Genomic_DNA"/>
</dbReference>
<dbReference type="PANTHER" id="PTHR47338:SF7">
    <property type="entry name" value="ZN(II)2CYS6 TRANSCRIPTION FACTOR (EUROFUNG)"/>
    <property type="match status" value="1"/>
</dbReference>
<feature type="compositionally biased region" description="Basic and acidic residues" evidence="6">
    <location>
        <begin position="574"/>
        <end position="586"/>
    </location>
</feature>
<evidence type="ECO:0000256" key="3">
    <source>
        <dbReference type="ARBA" id="ARBA00023015"/>
    </source>
</evidence>
<dbReference type="PROSITE" id="PS00463">
    <property type="entry name" value="ZN2_CY6_FUNGAL_1"/>
    <property type="match status" value="1"/>
</dbReference>
<dbReference type="Pfam" id="PF00172">
    <property type="entry name" value="Zn_clus"/>
    <property type="match status" value="1"/>
</dbReference>
<dbReference type="CDD" id="cd12148">
    <property type="entry name" value="fungal_TF_MHR"/>
    <property type="match status" value="1"/>
</dbReference>
<keyword evidence="5" id="KW-0539">Nucleus</keyword>
<feature type="compositionally biased region" description="Polar residues" evidence="6">
    <location>
        <begin position="66"/>
        <end position="76"/>
    </location>
</feature>
<protein>
    <recommendedName>
        <fullName evidence="7">Zn(2)-C6 fungal-type domain-containing protein</fullName>
    </recommendedName>
</protein>
<feature type="domain" description="Zn(2)-C6 fungal-type" evidence="7">
    <location>
        <begin position="25"/>
        <end position="55"/>
    </location>
</feature>
<comment type="subcellular location">
    <subcellularLocation>
        <location evidence="1">Nucleus</location>
    </subcellularLocation>
</comment>
<dbReference type="CDD" id="cd00067">
    <property type="entry name" value="GAL4"/>
    <property type="match status" value="1"/>
</dbReference>
<reference evidence="8 9" key="1">
    <citation type="submission" date="2016-03" db="EMBL/GenBank/DDBJ databases">
        <authorList>
            <person name="Ploux O."/>
        </authorList>
    </citation>
    <scope>NUCLEOTIDE SEQUENCE [LARGE SCALE GENOMIC DNA]</scope>
    <source>
        <strain evidence="8 9">UAMH 11012</strain>
    </source>
</reference>
<dbReference type="GO" id="GO:0003677">
    <property type="term" value="F:DNA binding"/>
    <property type="evidence" value="ECO:0007669"/>
    <property type="project" value="InterPro"/>
</dbReference>
<dbReference type="InterPro" id="IPR050815">
    <property type="entry name" value="TF_fung"/>
</dbReference>
<dbReference type="Gene3D" id="4.10.240.10">
    <property type="entry name" value="Zn(2)-C6 fungal-type DNA-binding domain"/>
    <property type="match status" value="1"/>
</dbReference>
<dbReference type="InterPro" id="IPR036864">
    <property type="entry name" value="Zn2-C6_fun-type_DNA-bd_sf"/>
</dbReference>
<dbReference type="OrthoDB" id="4685598at2759"/>
<keyword evidence="2" id="KW-0479">Metal-binding</keyword>
<dbReference type="Pfam" id="PF04082">
    <property type="entry name" value="Fungal_trans"/>
    <property type="match status" value="1"/>
</dbReference>
<organism evidence="8 9">
    <name type="scientific">Phialocephala subalpina</name>
    <dbReference type="NCBI Taxonomy" id="576137"/>
    <lineage>
        <taxon>Eukaryota</taxon>
        <taxon>Fungi</taxon>
        <taxon>Dikarya</taxon>
        <taxon>Ascomycota</taxon>
        <taxon>Pezizomycotina</taxon>
        <taxon>Leotiomycetes</taxon>
        <taxon>Helotiales</taxon>
        <taxon>Mollisiaceae</taxon>
        <taxon>Phialocephala</taxon>
        <taxon>Phialocephala fortinii species complex</taxon>
    </lineage>
</organism>
<evidence type="ECO:0000313" key="8">
    <source>
        <dbReference type="EMBL" id="CZR53658.1"/>
    </source>
</evidence>
<dbReference type="PROSITE" id="PS50048">
    <property type="entry name" value="ZN2_CY6_FUNGAL_2"/>
    <property type="match status" value="1"/>
</dbReference>
<dbReference type="GO" id="GO:0006351">
    <property type="term" value="P:DNA-templated transcription"/>
    <property type="evidence" value="ECO:0007669"/>
    <property type="project" value="InterPro"/>
</dbReference>
<dbReference type="GO" id="GO:0005634">
    <property type="term" value="C:nucleus"/>
    <property type="evidence" value="ECO:0007669"/>
    <property type="project" value="UniProtKB-SubCell"/>
</dbReference>
<accession>A0A1L7WLK4</accession>
<proteinExistence type="predicted"/>
<gene>
    <name evidence="8" type="ORF">PAC_03538</name>
</gene>
<keyword evidence="3" id="KW-0805">Transcription regulation</keyword>
<keyword evidence="9" id="KW-1185">Reference proteome</keyword>
<feature type="region of interest" description="Disordered" evidence="6">
    <location>
        <begin position="60"/>
        <end position="131"/>
    </location>
</feature>
<name>A0A1L7WLK4_9HELO</name>
<feature type="compositionally biased region" description="Polar residues" evidence="6">
    <location>
        <begin position="88"/>
        <end position="128"/>
    </location>
</feature>
<dbReference type="InterPro" id="IPR001138">
    <property type="entry name" value="Zn2Cys6_DnaBD"/>
</dbReference>
<dbReference type="AlphaFoldDB" id="A0A1L7WLK4"/>
<evidence type="ECO:0000259" key="7">
    <source>
        <dbReference type="PROSITE" id="PS50048"/>
    </source>
</evidence>
<dbReference type="SMART" id="SM00066">
    <property type="entry name" value="GAL4"/>
    <property type="match status" value="1"/>
</dbReference>
<feature type="region of interest" description="Disordered" evidence="6">
    <location>
        <begin position="574"/>
        <end position="601"/>
    </location>
</feature>
<dbReference type="InterPro" id="IPR007219">
    <property type="entry name" value="XnlR_reg_dom"/>
</dbReference>
<dbReference type="GO" id="GO:0000981">
    <property type="term" value="F:DNA-binding transcription factor activity, RNA polymerase II-specific"/>
    <property type="evidence" value="ECO:0007669"/>
    <property type="project" value="InterPro"/>
</dbReference>
<evidence type="ECO:0000256" key="6">
    <source>
        <dbReference type="SAM" id="MobiDB-lite"/>
    </source>
</evidence>
<dbReference type="GO" id="GO:0008270">
    <property type="term" value="F:zinc ion binding"/>
    <property type="evidence" value="ECO:0007669"/>
    <property type="project" value="InterPro"/>
</dbReference>